<dbReference type="EMBL" id="MCHX01000024">
    <property type="protein sequence ID" value="OFJ53515.1"/>
    <property type="molecule type" value="Genomic_DNA"/>
</dbReference>
<organism evidence="6 7">
    <name type="scientific">Mycolicibacterium grossiae</name>
    <dbReference type="NCBI Taxonomy" id="1552759"/>
    <lineage>
        <taxon>Bacteria</taxon>
        <taxon>Bacillati</taxon>
        <taxon>Actinomycetota</taxon>
        <taxon>Actinomycetes</taxon>
        <taxon>Mycobacteriales</taxon>
        <taxon>Mycobacteriaceae</taxon>
        <taxon>Mycolicibacterium</taxon>
    </lineage>
</organism>
<dbReference type="InterPro" id="IPR036866">
    <property type="entry name" value="RibonucZ/Hydroxyglut_hydro"/>
</dbReference>
<evidence type="ECO:0000256" key="2">
    <source>
        <dbReference type="ARBA" id="ARBA00022723"/>
    </source>
</evidence>
<evidence type="ECO:0000256" key="4">
    <source>
        <dbReference type="ARBA" id="ARBA00022833"/>
    </source>
</evidence>
<keyword evidence="4" id="KW-0862">Zinc</keyword>
<keyword evidence="3" id="KW-0378">Hydrolase</keyword>
<dbReference type="GO" id="GO:0046872">
    <property type="term" value="F:metal ion binding"/>
    <property type="evidence" value="ECO:0007669"/>
    <property type="project" value="UniProtKB-KW"/>
</dbReference>
<feature type="domain" description="Metallo-beta-lactamase" evidence="5">
    <location>
        <begin position="64"/>
        <end position="268"/>
    </location>
</feature>
<dbReference type="InterPro" id="IPR051013">
    <property type="entry name" value="MBL_superfamily_lactonases"/>
</dbReference>
<dbReference type="PANTHER" id="PTHR42978:SF6">
    <property type="entry name" value="QUORUM-QUENCHING LACTONASE YTNP-RELATED"/>
    <property type="match status" value="1"/>
</dbReference>
<dbReference type="PANTHER" id="PTHR42978">
    <property type="entry name" value="QUORUM-QUENCHING LACTONASE YTNP-RELATED-RELATED"/>
    <property type="match status" value="1"/>
</dbReference>
<protein>
    <recommendedName>
        <fullName evidence="5">Metallo-beta-lactamase domain-containing protein</fullName>
    </recommendedName>
</protein>
<keyword evidence="7" id="KW-1185">Reference proteome</keyword>
<reference evidence="6 7" key="1">
    <citation type="submission" date="2016-09" db="EMBL/GenBank/DDBJ databases">
        <title>genome sequence of Mycobacterium sp. 739 SCH.</title>
        <authorList>
            <person name="Greninger A.L."/>
            <person name="Qin X."/>
            <person name="Jerome K."/>
            <person name="Vora S."/>
            <person name="Quinn K."/>
        </authorList>
    </citation>
    <scope>NUCLEOTIDE SEQUENCE [LARGE SCALE GENOMIC DNA]</scope>
    <source>
        <strain evidence="6 7">SCH</strain>
    </source>
</reference>
<evidence type="ECO:0000259" key="5">
    <source>
        <dbReference type="SMART" id="SM00849"/>
    </source>
</evidence>
<evidence type="ECO:0000256" key="3">
    <source>
        <dbReference type="ARBA" id="ARBA00022801"/>
    </source>
</evidence>
<name>A0A1E8Q4W9_9MYCO</name>
<comment type="similarity">
    <text evidence="1">Belongs to the metallo-beta-lactamase superfamily.</text>
</comment>
<proteinExistence type="inferred from homology"/>
<dbReference type="SMART" id="SM00849">
    <property type="entry name" value="Lactamase_B"/>
    <property type="match status" value="1"/>
</dbReference>
<evidence type="ECO:0000313" key="6">
    <source>
        <dbReference type="EMBL" id="OFJ53515.1"/>
    </source>
</evidence>
<keyword evidence="2" id="KW-0479">Metal-binding</keyword>
<dbReference type="Proteomes" id="UP000178953">
    <property type="component" value="Unassembled WGS sequence"/>
</dbReference>
<gene>
    <name evidence="6" type="ORF">BEL07_12280</name>
</gene>
<dbReference type="RefSeq" id="WP_070353373.1">
    <property type="nucleotide sequence ID" value="NZ_CP043474.1"/>
</dbReference>
<dbReference type="AlphaFoldDB" id="A0A1E8Q4W9"/>
<sequence>MTGHTGALNTAAAVRRWQLDDVTFTYVVDGAMSMLPAAFLPAVPADYWRAHPDEVDAAGHVAMSTGGLLVQRDGHTLLVDTGFGAVQMESPFGRVDCGALLDTLASLGVAPDDVDVVALTHLHPDHTGWMFTADAGDPVFPRATYVLAEAEWSPLAGGAPDADAGIAAIVSGLQRHPLLRLVADGEDVVPGVTALVTPGHSSGHASYVVRTARGARVVAFGDAFHAPAQLGHPEWRSAPDAEPARVPEARRRIVDVLLAPDTYGFAVHFGDQPFGRVTSDGGVPQWQPVAAPVIAPPPGTTRSAR</sequence>
<comment type="caution">
    <text evidence="6">The sequence shown here is derived from an EMBL/GenBank/DDBJ whole genome shotgun (WGS) entry which is preliminary data.</text>
</comment>
<dbReference type="InterPro" id="IPR001279">
    <property type="entry name" value="Metallo-B-lactamas"/>
</dbReference>
<dbReference type="GO" id="GO:0016787">
    <property type="term" value="F:hydrolase activity"/>
    <property type="evidence" value="ECO:0007669"/>
    <property type="project" value="UniProtKB-KW"/>
</dbReference>
<dbReference type="SUPFAM" id="SSF56281">
    <property type="entry name" value="Metallo-hydrolase/oxidoreductase"/>
    <property type="match status" value="1"/>
</dbReference>
<accession>A0A1E8Q4W9</accession>
<evidence type="ECO:0000256" key="1">
    <source>
        <dbReference type="ARBA" id="ARBA00007749"/>
    </source>
</evidence>
<dbReference type="Pfam" id="PF00753">
    <property type="entry name" value="Lactamase_B"/>
    <property type="match status" value="1"/>
</dbReference>
<dbReference type="Gene3D" id="3.60.15.10">
    <property type="entry name" value="Ribonuclease Z/Hydroxyacylglutathione hydrolase-like"/>
    <property type="match status" value="1"/>
</dbReference>
<evidence type="ECO:0000313" key="7">
    <source>
        <dbReference type="Proteomes" id="UP000178953"/>
    </source>
</evidence>